<feature type="domain" description="GFO/IDH/MocA-like oxidoreductase" evidence="3">
    <location>
        <begin position="157"/>
        <end position="285"/>
    </location>
</feature>
<keyword evidence="5" id="KW-1185">Reference proteome</keyword>
<dbReference type="InterPro" id="IPR000683">
    <property type="entry name" value="Gfo/Idh/MocA-like_OxRdtase_N"/>
</dbReference>
<dbReference type="PANTHER" id="PTHR43818:SF11">
    <property type="entry name" value="BCDNA.GH03377"/>
    <property type="match status" value="1"/>
</dbReference>
<dbReference type="Gene3D" id="3.30.360.10">
    <property type="entry name" value="Dihydrodipicolinate Reductase, domain 2"/>
    <property type="match status" value="1"/>
</dbReference>
<keyword evidence="1" id="KW-0560">Oxidoreductase</keyword>
<evidence type="ECO:0000256" key="1">
    <source>
        <dbReference type="ARBA" id="ARBA00023002"/>
    </source>
</evidence>
<dbReference type="EMBL" id="JAPDDP010000010">
    <property type="protein sequence ID" value="MDA0180157.1"/>
    <property type="molecule type" value="Genomic_DNA"/>
</dbReference>
<dbReference type="SUPFAM" id="SSF55347">
    <property type="entry name" value="Glyceraldehyde-3-phosphate dehydrogenase-like, C-terminal domain"/>
    <property type="match status" value="1"/>
</dbReference>
<dbReference type="AlphaFoldDB" id="A0A9X3N8F1"/>
<dbReference type="Pfam" id="PF22725">
    <property type="entry name" value="GFO_IDH_MocA_C3"/>
    <property type="match status" value="1"/>
</dbReference>
<dbReference type="PANTHER" id="PTHR43818">
    <property type="entry name" value="BCDNA.GH03377"/>
    <property type="match status" value="1"/>
</dbReference>
<sequence length="393" mass="43375">MSKVGFVTMGESAGGDDIPTVGVGMLGYGFMGKAHSNAYKTLAYMTWPPPLMPQLVSIAGRNEEAVAGAARRYGFDGYVTDWKALVADERIGVFDNSGPNNFHSEPTIAAAEAGKHVICEKPLGRTAEESYETWKRVDATGVKAMVAFNYRFVPAVRLARMIIESGELGEIFHFRGRYLQEWIIDADFPMVWRLDKDVAGSGALGDLGAHVIDLARYLVGEIAAVSASTRTFVKDREGQAVTVDDAVESVVDFENGAVGTIEATRFASGRKNALQFEINGSKGSLSFDIERLNELEVHYRDSAPGNLSQGFRRVLVSEADHPFWEHWWPQGHMIGWEHTFVHEIHHFFTAIREDTEIGPHGATFEDGYRAAEICDAMLRSAENGARESLSYRS</sequence>
<organism evidence="4 5">
    <name type="scientific">Solirubrobacter phytolaccae</name>
    <dbReference type="NCBI Taxonomy" id="1404360"/>
    <lineage>
        <taxon>Bacteria</taxon>
        <taxon>Bacillati</taxon>
        <taxon>Actinomycetota</taxon>
        <taxon>Thermoleophilia</taxon>
        <taxon>Solirubrobacterales</taxon>
        <taxon>Solirubrobacteraceae</taxon>
        <taxon>Solirubrobacter</taxon>
    </lineage>
</organism>
<reference evidence="4" key="1">
    <citation type="submission" date="2022-10" db="EMBL/GenBank/DDBJ databases">
        <title>The WGS of Solirubrobacter phytolaccae KCTC 29190.</title>
        <authorList>
            <person name="Jiang Z."/>
        </authorList>
    </citation>
    <scope>NUCLEOTIDE SEQUENCE</scope>
    <source>
        <strain evidence="4">KCTC 29190</strain>
    </source>
</reference>
<evidence type="ECO:0000313" key="5">
    <source>
        <dbReference type="Proteomes" id="UP001147653"/>
    </source>
</evidence>
<dbReference type="InterPro" id="IPR036291">
    <property type="entry name" value="NAD(P)-bd_dom_sf"/>
</dbReference>
<dbReference type="GO" id="GO:0000166">
    <property type="term" value="F:nucleotide binding"/>
    <property type="evidence" value="ECO:0007669"/>
    <property type="project" value="InterPro"/>
</dbReference>
<comment type="caution">
    <text evidence="4">The sequence shown here is derived from an EMBL/GenBank/DDBJ whole genome shotgun (WGS) entry which is preliminary data.</text>
</comment>
<proteinExistence type="predicted"/>
<evidence type="ECO:0000313" key="4">
    <source>
        <dbReference type="EMBL" id="MDA0180157.1"/>
    </source>
</evidence>
<dbReference type="SUPFAM" id="SSF51735">
    <property type="entry name" value="NAD(P)-binding Rossmann-fold domains"/>
    <property type="match status" value="1"/>
</dbReference>
<gene>
    <name evidence="4" type="ORF">OJ997_07610</name>
</gene>
<dbReference type="Pfam" id="PF01408">
    <property type="entry name" value="GFO_IDH_MocA"/>
    <property type="match status" value="1"/>
</dbReference>
<evidence type="ECO:0000259" key="2">
    <source>
        <dbReference type="Pfam" id="PF01408"/>
    </source>
</evidence>
<feature type="domain" description="Gfo/Idh/MocA-like oxidoreductase N-terminal" evidence="2">
    <location>
        <begin position="22"/>
        <end position="148"/>
    </location>
</feature>
<dbReference type="InterPro" id="IPR050463">
    <property type="entry name" value="Gfo/Idh/MocA_oxidrdct_glycsds"/>
</dbReference>
<name>A0A9X3N8F1_9ACTN</name>
<dbReference type="GO" id="GO:0016491">
    <property type="term" value="F:oxidoreductase activity"/>
    <property type="evidence" value="ECO:0007669"/>
    <property type="project" value="UniProtKB-KW"/>
</dbReference>
<accession>A0A9X3N8F1</accession>
<dbReference type="Gene3D" id="3.40.50.720">
    <property type="entry name" value="NAD(P)-binding Rossmann-like Domain"/>
    <property type="match status" value="1"/>
</dbReference>
<evidence type="ECO:0000259" key="3">
    <source>
        <dbReference type="Pfam" id="PF22725"/>
    </source>
</evidence>
<protein>
    <submittedName>
        <fullName evidence="4">Gfo/Idh/MocA family oxidoreductase</fullName>
    </submittedName>
</protein>
<dbReference type="RefSeq" id="WP_270024466.1">
    <property type="nucleotide sequence ID" value="NZ_JAPDDP010000010.1"/>
</dbReference>
<dbReference type="Proteomes" id="UP001147653">
    <property type="component" value="Unassembled WGS sequence"/>
</dbReference>
<dbReference type="InterPro" id="IPR055170">
    <property type="entry name" value="GFO_IDH_MocA-like_dom"/>
</dbReference>